<accession>A0A438I2N7</accession>
<organism evidence="1 2">
    <name type="scientific">Vitis vinifera</name>
    <name type="common">Grape</name>
    <dbReference type="NCBI Taxonomy" id="29760"/>
    <lineage>
        <taxon>Eukaryota</taxon>
        <taxon>Viridiplantae</taxon>
        <taxon>Streptophyta</taxon>
        <taxon>Embryophyta</taxon>
        <taxon>Tracheophyta</taxon>
        <taxon>Spermatophyta</taxon>
        <taxon>Magnoliopsida</taxon>
        <taxon>eudicotyledons</taxon>
        <taxon>Gunneridae</taxon>
        <taxon>Pentapetalae</taxon>
        <taxon>rosids</taxon>
        <taxon>Vitales</taxon>
        <taxon>Vitaceae</taxon>
        <taxon>Viteae</taxon>
        <taxon>Vitis</taxon>
    </lineage>
</organism>
<evidence type="ECO:0000313" key="1">
    <source>
        <dbReference type="EMBL" id="RVW90976.1"/>
    </source>
</evidence>
<dbReference type="AlphaFoldDB" id="A0A438I2N7"/>
<sequence>MKQHFPRVKGDIGPCKSIPPNVKFRMENSLQEFVNSKKATQEAYEYRNPYGPNVSQFERDMVESEEEVQEMQCPMTAKCISWEKAIWRADMVVGRFFYDACTSTNVVNSFYFKPMLDAISAIGPGYIVKNAANLFLLFDEVIEWIGCFVKLVEKKKTDGGRFSDLVQLALLLHSLHSRVFMIINMTCKLC</sequence>
<gene>
    <name evidence="1" type="ORF">CK203_044191</name>
</gene>
<dbReference type="Proteomes" id="UP000288805">
    <property type="component" value="Unassembled WGS sequence"/>
</dbReference>
<dbReference type="EMBL" id="QGNW01000150">
    <property type="protein sequence ID" value="RVW90976.1"/>
    <property type="molecule type" value="Genomic_DNA"/>
</dbReference>
<comment type="caution">
    <text evidence="1">The sequence shown here is derived from an EMBL/GenBank/DDBJ whole genome shotgun (WGS) entry which is preliminary data.</text>
</comment>
<reference evidence="1 2" key="1">
    <citation type="journal article" date="2018" name="PLoS Genet.">
        <title>Population sequencing reveals clonal diversity and ancestral inbreeding in the grapevine cultivar Chardonnay.</title>
        <authorList>
            <person name="Roach M.J."/>
            <person name="Johnson D.L."/>
            <person name="Bohlmann J."/>
            <person name="van Vuuren H.J."/>
            <person name="Jones S.J."/>
            <person name="Pretorius I.S."/>
            <person name="Schmidt S.A."/>
            <person name="Borneman A.R."/>
        </authorList>
    </citation>
    <scope>NUCLEOTIDE SEQUENCE [LARGE SCALE GENOMIC DNA]</scope>
    <source>
        <strain evidence="2">cv. Chardonnay</strain>
        <tissue evidence="1">Leaf</tissue>
    </source>
</reference>
<evidence type="ECO:0000313" key="2">
    <source>
        <dbReference type="Proteomes" id="UP000288805"/>
    </source>
</evidence>
<name>A0A438I2N7_VITVI</name>
<protein>
    <submittedName>
        <fullName evidence="1">Uncharacterized protein</fullName>
    </submittedName>
</protein>
<proteinExistence type="predicted"/>